<keyword evidence="2" id="KW-1185">Reference proteome</keyword>
<proteinExistence type="predicted"/>
<name>A0ACC0CP19_9PEZI</name>
<organism evidence="1 2">
    <name type="scientific">Hypoxylon rubiginosum</name>
    <dbReference type="NCBI Taxonomy" id="110542"/>
    <lineage>
        <taxon>Eukaryota</taxon>
        <taxon>Fungi</taxon>
        <taxon>Dikarya</taxon>
        <taxon>Ascomycota</taxon>
        <taxon>Pezizomycotina</taxon>
        <taxon>Sordariomycetes</taxon>
        <taxon>Xylariomycetidae</taxon>
        <taxon>Xylariales</taxon>
        <taxon>Hypoxylaceae</taxon>
        <taxon>Hypoxylon</taxon>
    </lineage>
</organism>
<reference evidence="1 2" key="1">
    <citation type="journal article" date="2022" name="New Phytol.">
        <title>Ecological generalism drives hyperdiversity of secondary metabolite gene clusters in xylarialean endophytes.</title>
        <authorList>
            <person name="Franco M.E.E."/>
            <person name="Wisecaver J.H."/>
            <person name="Arnold A.E."/>
            <person name="Ju Y.M."/>
            <person name="Slot J.C."/>
            <person name="Ahrendt S."/>
            <person name="Moore L.P."/>
            <person name="Eastman K.E."/>
            <person name="Scott K."/>
            <person name="Konkel Z."/>
            <person name="Mondo S.J."/>
            <person name="Kuo A."/>
            <person name="Hayes R.D."/>
            <person name="Haridas S."/>
            <person name="Andreopoulos B."/>
            <person name="Riley R."/>
            <person name="LaButti K."/>
            <person name="Pangilinan J."/>
            <person name="Lipzen A."/>
            <person name="Amirebrahimi M."/>
            <person name="Yan J."/>
            <person name="Adam C."/>
            <person name="Keymanesh K."/>
            <person name="Ng V."/>
            <person name="Louie K."/>
            <person name="Northen T."/>
            <person name="Drula E."/>
            <person name="Henrissat B."/>
            <person name="Hsieh H.M."/>
            <person name="Youens-Clark K."/>
            <person name="Lutzoni F."/>
            <person name="Miadlikowska J."/>
            <person name="Eastwood D.C."/>
            <person name="Hamelin R.C."/>
            <person name="Grigoriev I.V."/>
            <person name="U'Ren J.M."/>
        </authorList>
    </citation>
    <scope>NUCLEOTIDE SEQUENCE [LARGE SCALE GENOMIC DNA]</scope>
    <source>
        <strain evidence="1 2">ER1909</strain>
    </source>
</reference>
<comment type="caution">
    <text evidence="1">The sequence shown here is derived from an EMBL/GenBank/DDBJ whole genome shotgun (WGS) entry which is preliminary data.</text>
</comment>
<gene>
    <name evidence="1" type="ORF">F4821DRAFT_219569</name>
</gene>
<protein>
    <submittedName>
        <fullName evidence="1">Uncharacterized protein</fullName>
    </submittedName>
</protein>
<accession>A0ACC0CP19</accession>
<sequence length="327" mass="38371">MRKIEISDDEELGELEDRTEALTLRSKRTERARKRQAKKAKRPNHDSRDLLSLPYELILEILGLLRPSDIFNLVRVSSAYHGFITEEEHRISRDITSWRYACLSKCFRLPVTMQEIDPSIREFVQNPERQDLLTIHKKPYQHIQAPDPAEVCTCLTCLLRWSSLCLIVDFAHWQRNLDVGEPIPMIARGKNPEWNQNLIASNAAIVRKALQSPLWHARLLEAHLDSTTRSIRRQSANKGNKRRRFRMSQEEMESGSDLFLERSGPPSFDFPFHRDNYYMLEAYLPNRGWKADSESWMYVPAEQHDIDLQYIVRWAERRQKAAAEAET</sequence>
<dbReference type="Proteomes" id="UP001497680">
    <property type="component" value="Unassembled WGS sequence"/>
</dbReference>
<evidence type="ECO:0000313" key="1">
    <source>
        <dbReference type="EMBL" id="KAI6082217.1"/>
    </source>
</evidence>
<evidence type="ECO:0000313" key="2">
    <source>
        <dbReference type="Proteomes" id="UP001497680"/>
    </source>
</evidence>
<dbReference type="EMBL" id="MU394376">
    <property type="protein sequence ID" value="KAI6082217.1"/>
    <property type="molecule type" value="Genomic_DNA"/>
</dbReference>